<dbReference type="OrthoDB" id="601823at2"/>
<dbReference type="AlphaFoldDB" id="A0A4R5MJH8"/>
<evidence type="ECO:0000313" key="3">
    <source>
        <dbReference type="EMBL" id="TDG35546.1"/>
    </source>
</evidence>
<dbReference type="InterPro" id="IPR045711">
    <property type="entry name" value="GH123-like_N"/>
</dbReference>
<evidence type="ECO:0000313" key="4">
    <source>
        <dbReference type="Proteomes" id="UP000295668"/>
    </source>
</evidence>
<feature type="chain" id="PRO_5020364853" description="Glycoside hydrolase 123-like N-terminal domain-containing protein" evidence="1">
    <location>
        <begin position="20"/>
        <end position="988"/>
    </location>
</feature>
<dbReference type="EMBL" id="SJCY01000009">
    <property type="protein sequence ID" value="TDG35546.1"/>
    <property type="molecule type" value="Genomic_DNA"/>
</dbReference>
<gene>
    <name evidence="3" type="ORF">EZJ43_13055</name>
</gene>
<evidence type="ECO:0000256" key="1">
    <source>
        <dbReference type="SAM" id="SignalP"/>
    </source>
</evidence>
<organism evidence="3 4">
    <name type="scientific">Pedobacter changchengzhani</name>
    <dbReference type="NCBI Taxonomy" id="2529274"/>
    <lineage>
        <taxon>Bacteria</taxon>
        <taxon>Pseudomonadati</taxon>
        <taxon>Bacteroidota</taxon>
        <taxon>Sphingobacteriia</taxon>
        <taxon>Sphingobacteriales</taxon>
        <taxon>Sphingobacteriaceae</taxon>
        <taxon>Pedobacter</taxon>
    </lineage>
</organism>
<dbReference type="Pfam" id="PF19543">
    <property type="entry name" value="GH123_N"/>
    <property type="match status" value="1"/>
</dbReference>
<feature type="domain" description="Glycoside hydrolase 123-like N-terminal" evidence="2">
    <location>
        <begin position="30"/>
        <end position="988"/>
    </location>
</feature>
<evidence type="ECO:0000259" key="2">
    <source>
        <dbReference type="Pfam" id="PF19543"/>
    </source>
</evidence>
<keyword evidence="4" id="KW-1185">Reference proteome</keyword>
<feature type="signal peptide" evidence="1">
    <location>
        <begin position="1"/>
        <end position="19"/>
    </location>
</feature>
<reference evidence="3 4" key="1">
    <citation type="submission" date="2019-02" db="EMBL/GenBank/DDBJ databases">
        <title>Pedobacter sp. nov., a novel speices isolated from soil of pinguins habitat in Antarcitica.</title>
        <authorList>
            <person name="He R.-H."/>
        </authorList>
    </citation>
    <scope>NUCLEOTIDE SEQUENCE [LARGE SCALE GENOMIC DNA]</scope>
    <source>
        <strain evidence="3 4">E01020</strain>
    </source>
</reference>
<dbReference type="RefSeq" id="WP_133263157.1">
    <property type="nucleotide sequence ID" value="NZ_SJCY01000009.1"/>
</dbReference>
<keyword evidence="1" id="KW-0732">Signal</keyword>
<comment type="caution">
    <text evidence="3">The sequence shown here is derived from an EMBL/GenBank/DDBJ whole genome shotgun (WGS) entry which is preliminary data.</text>
</comment>
<dbReference type="Gene3D" id="3.20.20.80">
    <property type="entry name" value="Glycosidases"/>
    <property type="match status" value="1"/>
</dbReference>
<accession>A0A4R5MJH8</accession>
<name>A0A4R5MJH8_9SPHI</name>
<sequence length="988" mass="112133">MKFKFLLFLCLIGQFSLNAQILKYTNGNNSWNPDSLGNHRAIVQFTGKGNIIHAQIDWRRRDQHPESKRIIVQDVNGKSIATLGYGKVNRETGDIYFAGKPGKYFVYYMPYQNEGNNNYPKGNYLKPMKTDEGWLKLAKKVAVNAVATEIQSINPFNSFYPMEVIATAKETASLVGKHRSESFLIFPEDRMFPIKMQNDLPYRWIEKGISNSFSGEPKRGENYALQLGVYALRDLKDVKVVFTDLKTSTGKIISTKYINCLNTNGTSYDNKPLTEIVNVGTGKVQALWITINLPKSTSTGFYTGRFSVKANGQTKNVDVKLNVLNDLLADNGVGTPVNQTRLTWLNSTLAQENTVVAPYTPLTVDGNVVSLLGRKFEVNKDGFPKQIETYFNSEMTGYTEKPNQILAEPIHFHFYNAPKTEEKFTTSNFKFISKTPGTVQWIATNTSENLNMDVEGALEFDGYVHYVVKVTALNDVNFSNVDFHIPFNKEGAKYLMGLGEKGGLRADTVKWNWDVKHKNQDAVWTGNVNAGLYYSLRDEKYVRPLNTNFYLQKPLVLPSSWGNDNKGGIQINVKGGSMLADNFTGARTMKKGDVLYYNFNLLITPFHLIDTDFQWNNRFYHKYANLDTIKATGATVVNIHHATPINPWINYPFIEWKKMKSYIDEAHSKNLKVKIYNTVRELSDHAYELPALRSLGTEVYSPGKGGGFSWLQEHLDSNYIAAWFVPEIKDAAIINSGMNRWHNYYVEGMNWLTNNVGIDGVYLDDVAFDRVTMKRIKRVLTQNNHPGIIDLHSANQFNKNDGFNNSSILYLEHFPYLNRLWFGEEFDYEKNKPDYYLTEMSGIPFGLMGEMLQNDGNPWRGMLYGMTNRLGWSDTSNPRPLWKAWDDFGIKGSEMIGYWSDNCPVTTSNANVLATLYKQKGKTMIALASWAETDVKVTLAINWEKLGLDATKVKLTAPAIDRFQNEAGYTVGQEINIEKGKGLILIVQ</sequence>
<protein>
    <recommendedName>
        <fullName evidence="2">Glycoside hydrolase 123-like N-terminal domain-containing protein</fullName>
    </recommendedName>
</protein>
<proteinExistence type="predicted"/>
<dbReference type="Proteomes" id="UP000295668">
    <property type="component" value="Unassembled WGS sequence"/>
</dbReference>